<evidence type="ECO:0000313" key="3">
    <source>
        <dbReference type="EMBL" id="AQP44711.1"/>
    </source>
</evidence>
<sequence length="317" mass="34607">MTAFEASSANRAYVQWLEEQSMLHDARQVSRQVAGSHTMWANAYAHPDPRAAGHAIQDVAGNTLGRSFAADGTVLSGHGGIPGTPVRDIPGIGIPSNHMVVPEGVRIRMYGAEGDTILDSLGNQIERQMRWPFCPPDRGCLRARGRHPRARALPAHAGPGHHQQPRHGVHRDVPGRPDHPQRRHLRLGGVPQLPPCCPERSPMCHEDGSVLSPRKWPWQKDTLAFGWLDPRRPFREGPCPSEVRRGLIDKAIPPVWPDGTPAPIDTAFAIKVPAGTEIHTGTVANQGGLWMGGTEQVVVVKPWEIGGVEVGYSWPPK</sequence>
<evidence type="ECO:0000256" key="1">
    <source>
        <dbReference type="SAM" id="MobiDB-lite"/>
    </source>
</evidence>
<reference evidence="3 4" key="1">
    <citation type="journal article" date="2016" name="Int. J. Syst. Evol. Microbiol.">
        <title>Tessaracoccus flavus sp. nov., isolated from the drainage system of a lindane-producing factory.</title>
        <authorList>
            <person name="Kumari R."/>
            <person name="Singh P."/>
            <person name="Schumann P."/>
            <person name="Lal R."/>
        </authorList>
    </citation>
    <scope>NUCLEOTIDE SEQUENCE [LARGE SCALE GENOMIC DNA]</scope>
    <source>
        <strain evidence="3 4">RP1T</strain>
    </source>
</reference>
<organism evidence="3 4">
    <name type="scientific">Tessaracoccus flavus</name>
    <dbReference type="NCBI Taxonomy" id="1610493"/>
    <lineage>
        <taxon>Bacteria</taxon>
        <taxon>Bacillati</taxon>
        <taxon>Actinomycetota</taxon>
        <taxon>Actinomycetes</taxon>
        <taxon>Propionibacteriales</taxon>
        <taxon>Propionibacteriaceae</taxon>
        <taxon>Tessaracoccus</taxon>
    </lineage>
</organism>
<dbReference type="EMBL" id="CP019605">
    <property type="protein sequence ID" value="AQP44711.1"/>
    <property type="molecule type" value="Genomic_DNA"/>
</dbReference>
<feature type="region of interest" description="Disordered" evidence="1">
    <location>
        <begin position="151"/>
        <end position="192"/>
    </location>
</feature>
<name>A0A1Q2CF33_9ACTN</name>
<accession>A0A1Q2CF33</accession>
<evidence type="ECO:0000259" key="2">
    <source>
        <dbReference type="Pfam" id="PF21527"/>
    </source>
</evidence>
<dbReference type="Pfam" id="PF21527">
    <property type="entry name" value="Stv"/>
    <property type="match status" value="1"/>
</dbReference>
<proteinExistence type="predicted"/>
<evidence type="ECO:0000313" key="4">
    <source>
        <dbReference type="Proteomes" id="UP000188324"/>
    </source>
</evidence>
<dbReference type="InterPro" id="IPR049002">
    <property type="entry name" value="Stv"/>
</dbReference>
<feature type="compositionally biased region" description="Low complexity" evidence="1">
    <location>
        <begin position="151"/>
        <end position="162"/>
    </location>
</feature>
<dbReference type="STRING" id="1610493.RPIT_07745"/>
<keyword evidence="4" id="KW-1185">Reference proteome</keyword>
<dbReference type="RefSeq" id="WP_077342053.1">
    <property type="nucleotide sequence ID" value="NZ_CP019605.1"/>
</dbReference>
<gene>
    <name evidence="3" type="ORF">RPIT_07745</name>
</gene>
<dbReference type="KEGG" id="tfl:RPIT_07745"/>
<feature type="domain" description="Putative adhesin Stv" evidence="2">
    <location>
        <begin position="73"/>
        <end position="129"/>
    </location>
</feature>
<dbReference type="AlphaFoldDB" id="A0A1Q2CF33"/>
<protein>
    <recommendedName>
        <fullName evidence="2">Putative adhesin Stv domain-containing protein</fullName>
    </recommendedName>
</protein>
<dbReference type="Proteomes" id="UP000188324">
    <property type="component" value="Chromosome"/>
</dbReference>
<feature type="compositionally biased region" description="Basic and acidic residues" evidence="1">
    <location>
        <begin position="170"/>
        <end position="180"/>
    </location>
</feature>